<dbReference type="InterPro" id="IPR008964">
    <property type="entry name" value="Invasin/intimin_cell_adhesion"/>
</dbReference>
<dbReference type="Gene3D" id="2.60.40.10">
    <property type="entry name" value="Immunoglobulins"/>
    <property type="match status" value="1"/>
</dbReference>
<keyword evidence="1" id="KW-1133">Transmembrane helix</keyword>
<organism evidence="2 3">
    <name type="scientific">Methanobrevibacter gottschalkii</name>
    <dbReference type="NCBI Taxonomy" id="190974"/>
    <lineage>
        <taxon>Archaea</taxon>
        <taxon>Methanobacteriati</taxon>
        <taxon>Methanobacteriota</taxon>
        <taxon>Methanomada group</taxon>
        <taxon>Methanobacteria</taxon>
        <taxon>Methanobacteriales</taxon>
        <taxon>Methanobacteriaceae</taxon>
        <taxon>Methanobrevibacter</taxon>
    </lineage>
</organism>
<protein>
    <recommendedName>
        <fullName evidence="4">Adhesin-like protein</fullName>
    </recommendedName>
</protein>
<keyword evidence="1" id="KW-0812">Transmembrane</keyword>
<reference evidence="2 3" key="1">
    <citation type="submission" date="2016-10" db="EMBL/GenBank/DDBJ databases">
        <authorList>
            <person name="de Groot N.N."/>
        </authorList>
    </citation>
    <scope>NUCLEOTIDE SEQUENCE [LARGE SCALE GENOMIC DNA]</scope>
    <source>
        <strain evidence="2 3">DSM 11978</strain>
    </source>
</reference>
<dbReference type="InterPro" id="IPR013783">
    <property type="entry name" value="Ig-like_fold"/>
</dbReference>
<evidence type="ECO:0000256" key="1">
    <source>
        <dbReference type="SAM" id="Phobius"/>
    </source>
</evidence>
<keyword evidence="1" id="KW-0472">Membrane</keyword>
<gene>
    <name evidence="2" type="ORF">SAMN05216439_0174</name>
</gene>
<evidence type="ECO:0000313" key="2">
    <source>
        <dbReference type="EMBL" id="SEL21506.1"/>
    </source>
</evidence>
<sequence length="128" mass="14125">MDSKKIAIVVGIILIITIGSFAYVSLNTKETKVDIITQNTIHNGDIITVQLKDLYRNGIPNQNIDLKILDDSGWAHKYNATTDELGIGQIQILGLENGNYTVHAKFNGTLFLKESTNHASFEVTDGYS</sequence>
<dbReference type="Proteomes" id="UP000199506">
    <property type="component" value="Unassembled WGS sequence"/>
</dbReference>
<dbReference type="RefSeq" id="WP_091699754.1">
    <property type="nucleotide sequence ID" value="NZ_FOAK01000012.1"/>
</dbReference>
<dbReference type="EMBL" id="FOAK01000012">
    <property type="protein sequence ID" value="SEL21506.1"/>
    <property type="molecule type" value="Genomic_DNA"/>
</dbReference>
<name>A0A1H7ND41_9EURY</name>
<proteinExistence type="predicted"/>
<dbReference type="SUPFAM" id="SSF49373">
    <property type="entry name" value="Invasin/intimin cell-adhesion fragments"/>
    <property type="match status" value="1"/>
</dbReference>
<dbReference type="AlphaFoldDB" id="A0A1H7ND41"/>
<dbReference type="STRING" id="190974.SAMN05216439_0174"/>
<accession>A0A1H7ND41</accession>
<evidence type="ECO:0000313" key="3">
    <source>
        <dbReference type="Proteomes" id="UP000199506"/>
    </source>
</evidence>
<dbReference type="OrthoDB" id="78118at2157"/>
<evidence type="ECO:0008006" key="4">
    <source>
        <dbReference type="Google" id="ProtNLM"/>
    </source>
</evidence>
<feature type="transmembrane region" description="Helical" evidence="1">
    <location>
        <begin position="6"/>
        <end position="26"/>
    </location>
</feature>